<feature type="transmembrane region" description="Helical" evidence="5">
    <location>
        <begin position="92"/>
        <end position="110"/>
    </location>
</feature>
<comment type="catalytic activity">
    <reaction evidence="5">
        <text>a quinone + NADH + 5 H(+)(in) = a quinol + NAD(+) + 4 H(+)(out)</text>
        <dbReference type="Rhea" id="RHEA:57888"/>
        <dbReference type="ChEBI" id="CHEBI:15378"/>
        <dbReference type="ChEBI" id="CHEBI:24646"/>
        <dbReference type="ChEBI" id="CHEBI:57540"/>
        <dbReference type="ChEBI" id="CHEBI:57945"/>
        <dbReference type="ChEBI" id="CHEBI:132124"/>
    </reaction>
</comment>
<evidence type="ECO:0000256" key="5">
    <source>
        <dbReference type="HAMAP-Rule" id="MF_00445"/>
    </source>
</evidence>
<dbReference type="Pfam" id="PF00361">
    <property type="entry name" value="Proton_antipo_M"/>
    <property type="match status" value="1"/>
</dbReference>
<comment type="function">
    <text evidence="5">NDH-1 shuttles electrons from NADH, via FMN and iron-sulfur (Fe-S) centers, to quinones in the respiratory chain. The immediate electron acceptor for the enzyme in this species is believed to be a menaquinone. Couples the redox reaction to proton translocation (for every two electrons transferred, four hydrogen ions are translocated across the cytoplasmic membrane), and thus conserves the redox energy in a proton gradient.</text>
</comment>
<protein>
    <recommendedName>
        <fullName evidence="5">NADH-quinone oxidoreductase subunit N</fullName>
        <ecNumber evidence="5">7.1.1.-</ecNumber>
    </recommendedName>
    <alternativeName>
        <fullName evidence="5">NADH dehydrogenase I subunit N</fullName>
    </alternativeName>
    <alternativeName>
        <fullName evidence="5">NDH-1 subunit N</fullName>
    </alternativeName>
</protein>
<evidence type="ECO:0000256" key="6">
    <source>
        <dbReference type="RuleBase" id="RU000320"/>
    </source>
</evidence>
<dbReference type="GO" id="GO:0005886">
    <property type="term" value="C:plasma membrane"/>
    <property type="evidence" value="ECO:0007669"/>
    <property type="project" value="UniProtKB-SubCell"/>
</dbReference>
<proteinExistence type="inferred from homology"/>
<keyword evidence="5" id="KW-0813">Transport</keyword>
<feature type="transmembrane region" description="Helical" evidence="5">
    <location>
        <begin position="290"/>
        <end position="311"/>
    </location>
</feature>
<feature type="transmembrane region" description="Helical" evidence="5">
    <location>
        <begin position="230"/>
        <end position="249"/>
    </location>
</feature>
<dbReference type="InterPro" id="IPR001750">
    <property type="entry name" value="ND/Mrp_TM"/>
</dbReference>
<dbReference type="AlphaFoldDB" id="A0A6I4INK4"/>
<keyword evidence="4 5" id="KW-0472">Membrane</keyword>
<feature type="transmembrane region" description="Helical" evidence="5">
    <location>
        <begin position="394"/>
        <end position="414"/>
    </location>
</feature>
<feature type="transmembrane region" description="Helical" evidence="5">
    <location>
        <begin position="147"/>
        <end position="171"/>
    </location>
</feature>
<reference evidence="8 9" key="1">
    <citation type="submission" date="2020-12" db="EMBL/GenBank/DDBJ databases">
        <title>HMF7856_wgs.fasta genome submission.</title>
        <authorList>
            <person name="Kang H."/>
            <person name="Kim H."/>
            <person name="Joh K."/>
        </authorList>
    </citation>
    <scope>NUCLEOTIDE SEQUENCE [LARGE SCALE GENOMIC DNA]</scope>
    <source>
        <strain evidence="8 9">HMF7856</strain>
    </source>
</reference>
<feature type="domain" description="NADH:quinone oxidoreductase/Mrp antiporter transmembrane" evidence="7">
    <location>
        <begin position="113"/>
        <end position="409"/>
    </location>
</feature>
<keyword evidence="5" id="KW-1003">Cell membrane</keyword>
<keyword evidence="5" id="KW-1278">Translocase</keyword>
<dbReference type="KEGG" id="mgik:GO620_016205"/>
<keyword evidence="5" id="KW-0874">Quinone</keyword>
<dbReference type="EMBL" id="CP066775">
    <property type="protein sequence ID" value="QQL49691.1"/>
    <property type="molecule type" value="Genomic_DNA"/>
</dbReference>
<comment type="subcellular location">
    <subcellularLocation>
        <location evidence="5">Cell membrane</location>
        <topology evidence="5">Multi-pass membrane protein</topology>
    </subcellularLocation>
    <subcellularLocation>
        <location evidence="1">Endomembrane system</location>
        <topology evidence="1">Multi-pass membrane protein</topology>
    </subcellularLocation>
    <subcellularLocation>
        <location evidence="6">Membrane</location>
        <topology evidence="6">Multi-pass membrane protein</topology>
    </subcellularLocation>
</comment>
<gene>
    <name evidence="5" type="primary">nuoN</name>
    <name evidence="8" type="ORF">GO620_016205</name>
</gene>
<keyword evidence="3 5" id="KW-1133">Transmembrane helix</keyword>
<accession>A0A6I4INK4</accession>
<dbReference type="NCBIfam" id="TIGR01770">
    <property type="entry name" value="NDH_I_N"/>
    <property type="match status" value="1"/>
</dbReference>
<feature type="transmembrane region" description="Helical" evidence="5">
    <location>
        <begin position="359"/>
        <end position="382"/>
    </location>
</feature>
<keyword evidence="2 5" id="KW-0812">Transmembrane</keyword>
<comment type="subunit">
    <text evidence="5">NDH-1 is composed of 14 different subunits. Subunits NuoA, H, J, K, L, M, N constitute the membrane sector of the complex.</text>
</comment>
<keyword evidence="9" id="KW-1185">Reference proteome</keyword>
<dbReference type="EC" id="7.1.1.-" evidence="5"/>
<feature type="transmembrane region" description="Helical" evidence="5">
    <location>
        <begin position="62"/>
        <end position="80"/>
    </location>
</feature>
<sequence>MNTLILISVLPILLLYLGLYKAKNALLPVTVIGLLAAAGLAIKEWNTFPAPVYSGMMLFNNYAIAFSVITIFCTVLILLLSKDYFEKISSNVAEYYAIILFALAGIIVMVSYNNLVMLFIGIEIMSVSLYILAGIRKRDIASNEASLKYFLMGAFSTGFLLFGITLIYGATSSFDLTVIRDWIITHPRDGEFVYLFYTGILLIIIGLSFKLGAAPFHFWTPDVYEGSPTLITAFMSTVVKTAGIAAFLRLFTVCFVTVSDYWVPVLTGITVITLFVGNITALYQHSFKRMLAYSSISHAGYLLFAVVSISSGSNSAVFTYATAYSIASIAAFGVLLLIQQNHGNDNFESFDGLGKRNPFLAAVLTIAMLSLAGIPLTAGFIGKFFVFSAALSRMHVWMVVLAVLNAIISIYYYFKVIIAMYFRVGNETEIEVPGYFSFVLGLSALLTLIIGVYPGFIASFI</sequence>
<dbReference type="HAMAP" id="MF_00445">
    <property type="entry name" value="NDH1_NuoN_1"/>
    <property type="match status" value="1"/>
</dbReference>
<evidence type="ECO:0000256" key="4">
    <source>
        <dbReference type="ARBA" id="ARBA00023136"/>
    </source>
</evidence>
<evidence type="ECO:0000313" key="8">
    <source>
        <dbReference type="EMBL" id="QQL49691.1"/>
    </source>
</evidence>
<evidence type="ECO:0000313" key="9">
    <source>
        <dbReference type="Proteomes" id="UP000429232"/>
    </source>
</evidence>
<dbReference type="GO" id="GO:0048038">
    <property type="term" value="F:quinone binding"/>
    <property type="evidence" value="ECO:0007669"/>
    <property type="project" value="UniProtKB-KW"/>
</dbReference>
<feature type="transmembrane region" description="Helical" evidence="5">
    <location>
        <begin position="25"/>
        <end position="42"/>
    </location>
</feature>
<keyword evidence="5" id="KW-0520">NAD</keyword>
<dbReference type="InterPro" id="IPR010096">
    <property type="entry name" value="NADH-Q_OxRdtase_suN/2"/>
</dbReference>
<feature type="transmembrane region" description="Helical" evidence="5">
    <location>
        <begin position="191"/>
        <end position="209"/>
    </location>
</feature>
<name>A0A6I4INK4_9SPHI</name>
<evidence type="ECO:0000256" key="2">
    <source>
        <dbReference type="ARBA" id="ARBA00022692"/>
    </source>
</evidence>
<dbReference type="GO" id="GO:0042773">
    <property type="term" value="P:ATP synthesis coupled electron transport"/>
    <property type="evidence" value="ECO:0007669"/>
    <property type="project" value="InterPro"/>
</dbReference>
<feature type="transmembrane region" description="Helical" evidence="5">
    <location>
        <begin position="317"/>
        <end position="338"/>
    </location>
</feature>
<evidence type="ECO:0000256" key="1">
    <source>
        <dbReference type="ARBA" id="ARBA00004127"/>
    </source>
</evidence>
<dbReference type="PANTHER" id="PTHR22773">
    <property type="entry name" value="NADH DEHYDROGENASE"/>
    <property type="match status" value="1"/>
</dbReference>
<dbReference type="GO" id="GO:0050136">
    <property type="term" value="F:NADH dehydrogenase (quinone) (non-electrogenic) activity"/>
    <property type="evidence" value="ECO:0007669"/>
    <property type="project" value="UniProtKB-UniRule"/>
</dbReference>
<dbReference type="GO" id="GO:0012505">
    <property type="term" value="C:endomembrane system"/>
    <property type="evidence" value="ECO:0007669"/>
    <property type="project" value="UniProtKB-SubCell"/>
</dbReference>
<evidence type="ECO:0000259" key="7">
    <source>
        <dbReference type="Pfam" id="PF00361"/>
    </source>
</evidence>
<feature type="transmembrane region" description="Helical" evidence="5">
    <location>
        <begin position="435"/>
        <end position="456"/>
    </location>
</feature>
<evidence type="ECO:0000256" key="3">
    <source>
        <dbReference type="ARBA" id="ARBA00022989"/>
    </source>
</evidence>
<organism evidence="8 9">
    <name type="scientific">Mucilaginibacter ginkgonis</name>
    <dbReference type="NCBI Taxonomy" id="2682091"/>
    <lineage>
        <taxon>Bacteria</taxon>
        <taxon>Pseudomonadati</taxon>
        <taxon>Bacteroidota</taxon>
        <taxon>Sphingobacteriia</taxon>
        <taxon>Sphingobacteriales</taxon>
        <taxon>Sphingobacteriaceae</taxon>
        <taxon>Mucilaginibacter</taxon>
    </lineage>
</organism>
<dbReference type="RefSeq" id="WP_157524864.1">
    <property type="nucleotide sequence ID" value="NZ_CP066775.1"/>
</dbReference>
<feature type="transmembrane region" description="Helical" evidence="5">
    <location>
        <begin position="261"/>
        <end position="283"/>
    </location>
</feature>
<comment type="similarity">
    <text evidence="5">Belongs to the complex I subunit 2 family.</text>
</comment>
<dbReference type="Proteomes" id="UP000429232">
    <property type="component" value="Chromosome"/>
</dbReference>
<dbReference type="GO" id="GO:0008137">
    <property type="term" value="F:NADH dehydrogenase (ubiquinone) activity"/>
    <property type="evidence" value="ECO:0007669"/>
    <property type="project" value="InterPro"/>
</dbReference>
<feature type="transmembrane region" description="Helical" evidence="5">
    <location>
        <begin position="116"/>
        <end position="135"/>
    </location>
</feature>